<name>A0A6A3AM32_HIBSY</name>
<proteinExistence type="predicted"/>
<sequence length="147" mass="16705">MDKRFHMTQSTMRNGVRNNARADERNRRNDRPRNYDRSRNYERRRENMSPRDFQNREMPSPTQGMENVAPNTAGMPPNNRGGMPPNTMGGMLPNQGWSCNMAGNTQNFPNGPTNYGNSQNQVPASPLLQAVTRFIDHVTPSINPSSR</sequence>
<comment type="caution">
    <text evidence="2">The sequence shown here is derived from an EMBL/GenBank/DDBJ whole genome shotgun (WGS) entry which is preliminary data.</text>
</comment>
<evidence type="ECO:0000256" key="1">
    <source>
        <dbReference type="SAM" id="MobiDB-lite"/>
    </source>
</evidence>
<keyword evidence="3" id="KW-1185">Reference proteome</keyword>
<dbReference type="EMBL" id="VEPZ02000982">
    <property type="protein sequence ID" value="KAE8705176.1"/>
    <property type="molecule type" value="Genomic_DNA"/>
</dbReference>
<reference evidence="2" key="1">
    <citation type="submission" date="2019-09" db="EMBL/GenBank/DDBJ databases">
        <title>Draft genome information of white flower Hibiscus syriacus.</title>
        <authorList>
            <person name="Kim Y.-M."/>
        </authorList>
    </citation>
    <scope>NUCLEOTIDE SEQUENCE [LARGE SCALE GENOMIC DNA]</scope>
    <source>
        <strain evidence="2">YM2019G1</strain>
    </source>
</reference>
<accession>A0A6A3AM32</accession>
<feature type="region of interest" description="Disordered" evidence="1">
    <location>
        <begin position="1"/>
        <end position="98"/>
    </location>
</feature>
<feature type="compositionally biased region" description="Low complexity" evidence="1">
    <location>
        <begin position="74"/>
        <end position="94"/>
    </location>
</feature>
<evidence type="ECO:0000313" key="2">
    <source>
        <dbReference type="EMBL" id="KAE8705176.1"/>
    </source>
</evidence>
<gene>
    <name evidence="2" type="ORF">F3Y22_tig00110429pilonHSYRG00008</name>
</gene>
<dbReference type="Proteomes" id="UP000436088">
    <property type="component" value="Unassembled WGS sequence"/>
</dbReference>
<dbReference type="AlphaFoldDB" id="A0A6A3AM32"/>
<feature type="compositionally biased region" description="Basic and acidic residues" evidence="1">
    <location>
        <begin position="20"/>
        <end position="55"/>
    </location>
</feature>
<protein>
    <submittedName>
        <fullName evidence="2">Uncharacterized protein</fullName>
    </submittedName>
</protein>
<organism evidence="2 3">
    <name type="scientific">Hibiscus syriacus</name>
    <name type="common">Rose of Sharon</name>
    <dbReference type="NCBI Taxonomy" id="106335"/>
    <lineage>
        <taxon>Eukaryota</taxon>
        <taxon>Viridiplantae</taxon>
        <taxon>Streptophyta</taxon>
        <taxon>Embryophyta</taxon>
        <taxon>Tracheophyta</taxon>
        <taxon>Spermatophyta</taxon>
        <taxon>Magnoliopsida</taxon>
        <taxon>eudicotyledons</taxon>
        <taxon>Gunneridae</taxon>
        <taxon>Pentapetalae</taxon>
        <taxon>rosids</taxon>
        <taxon>malvids</taxon>
        <taxon>Malvales</taxon>
        <taxon>Malvaceae</taxon>
        <taxon>Malvoideae</taxon>
        <taxon>Hibiscus</taxon>
    </lineage>
</organism>
<evidence type="ECO:0000313" key="3">
    <source>
        <dbReference type="Proteomes" id="UP000436088"/>
    </source>
</evidence>